<name>A0A1G5N3E4_AFIMA</name>
<evidence type="ECO:0000313" key="3">
    <source>
        <dbReference type="Proteomes" id="UP000199347"/>
    </source>
</evidence>
<evidence type="ECO:0000313" key="2">
    <source>
        <dbReference type="EMBL" id="SCZ31893.1"/>
    </source>
</evidence>
<dbReference type="GO" id="GO:0051301">
    <property type="term" value="P:cell division"/>
    <property type="evidence" value="ECO:0007669"/>
    <property type="project" value="UniProtKB-KW"/>
</dbReference>
<dbReference type="EMBL" id="FMVW01000002">
    <property type="protein sequence ID" value="SCZ31893.1"/>
    <property type="molecule type" value="Genomic_DNA"/>
</dbReference>
<dbReference type="AlphaFoldDB" id="A0A1G5N3E4"/>
<keyword evidence="2" id="KW-0132">Cell division</keyword>
<keyword evidence="3" id="KW-1185">Reference proteome</keyword>
<sequence>MMRVLNIVAIAAALIAAFSVFNLKYQAEGVAKEVAELQRRVDQEKESLSLLRAEWSVLNQPRRVEELVTRHAEALDLAPVEPAQLADPRQIPMRSIAPSEQDRDLLTGLAGDLVEKLQ</sequence>
<keyword evidence="2" id="KW-0131">Cell cycle</keyword>
<feature type="coiled-coil region" evidence="1">
    <location>
        <begin position="27"/>
        <end position="54"/>
    </location>
</feature>
<dbReference type="RefSeq" id="WP_092811009.1">
    <property type="nucleotide sequence ID" value="NZ_FMVW01000002.1"/>
</dbReference>
<dbReference type="OrthoDB" id="7165680at2"/>
<organism evidence="2 3">
    <name type="scientific">Afifella marina DSM 2698</name>
    <dbReference type="NCBI Taxonomy" id="1120955"/>
    <lineage>
        <taxon>Bacteria</taxon>
        <taxon>Pseudomonadati</taxon>
        <taxon>Pseudomonadota</taxon>
        <taxon>Alphaproteobacteria</taxon>
        <taxon>Hyphomicrobiales</taxon>
        <taxon>Afifellaceae</taxon>
        <taxon>Afifella</taxon>
    </lineage>
</organism>
<proteinExistence type="predicted"/>
<keyword evidence="1" id="KW-0175">Coiled coil</keyword>
<reference evidence="2 3" key="1">
    <citation type="submission" date="2016-10" db="EMBL/GenBank/DDBJ databases">
        <authorList>
            <person name="de Groot N.N."/>
        </authorList>
    </citation>
    <scope>NUCLEOTIDE SEQUENCE [LARGE SCALE GENOMIC DNA]</scope>
    <source>
        <strain evidence="2 3">DSM 2698</strain>
    </source>
</reference>
<dbReference type="STRING" id="1120955.SAMN03080610_01440"/>
<protein>
    <submittedName>
        <fullName evidence="2">Cell division protein FtsL</fullName>
    </submittedName>
</protein>
<accession>A0A1G5N3E4</accession>
<gene>
    <name evidence="2" type="ORF">SAMN03080610_01440</name>
</gene>
<evidence type="ECO:0000256" key="1">
    <source>
        <dbReference type="SAM" id="Coils"/>
    </source>
</evidence>
<dbReference type="Proteomes" id="UP000199347">
    <property type="component" value="Unassembled WGS sequence"/>
</dbReference>